<evidence type="ECO:0000256" key="4">
    <source>
        <dbReference type="ARBA" id="ARBA00022840"/>
    </source>
</evidence>
<comment type="subcellular location">
    <subcellularLocation>
        <location evidence="1">Cell membrane</location>
        <topology evidence="1">Multi-pass membrane protein</topology>
    </subcellularLocation>
</comment>
<comment type="caution">
    <text evidence="11">The sequence shown here is derived from an EMBL/GenBank/DDBJ whole genome shotgun (WGS) entry which is preliminary data.</text>
</comment>
<feature type="transmembrane region" description="Helical" evidence="8">
    <location>
        <begin position="41"/>
        <end position="70"/>
    </location>
</feature>
<dbReference type="InterPro" id="IPR027417">
    <property type="entry name" value="P-loop_NTPase"/>
</dbReference>
<evidence type="ECO:0000256" key="6">
    <source>
        <dbReference type="ARBA" id="ARBA00023136"/>
    </source>
</evidence>
<dbReference type="Proteomes" id="UP000664109">
    <property type="component" value="Unassembled WGS sequence"/>
</dbReference>
<dbReference type="EMBL" id="JAFEJA010000002">
    <property type="protein sequence ID" value="MBM9623974.1"/>
    <property type="molecule type" value="Genomic_DNA"/>
</dbReference>
<evidence type="ECO:0000313" key="12">
    <source>
        <dbReference type="Proteomes" id="UP000664109"/>
    </source>
</evidence>
<dbReference type="PROSITE" id="PS50893">
    <property type="entry name" value="ABC_TRANSPORTER_2"/>
    <property type="match status" value="1"/>
</dbReference>
<dbReference type="GO" id="GO:0005524">
    <property type="term" value="F:ATP binding"/>
    <property type="evidence" value="ECO:0007669"/>
    <property type="project" value="UniProtKB-KW"/>
</dbReference>
<dbReference type="InterPro" id="IPR003439">
    <property type="entry name" value="ABC_transporter-like_ATP-bd"/>
</dbReference>
<evidence type="ECO:0000256" key="5">
    <source>
        <dbReference type="ARBA" id="ARBA00022989"/>
    </source>
</evidence>
<feature type="region of interest" description="Disordered" evidence="7">
    <location>
        <begin position="1"/>
        <end position="31"/>
    </location>
</feature>
<dbReference type="SUPFAM" id="SSF52540">
    <property type="entry name" value="P-loop containing nucleoside triphosphate hydrolases"/>
    <property type="match status" value="1"/>
</dbReference>
<keyword evidence="2 8" id="KW-0812">Transmembrane</keyword>
<evidence type="ECO:0000256" key="8">
    <source>
        <dbReference type="SAM" id="Phobius"/>
    </source>
</evidence>
<dbReference type="InterPro" id="IPR011527">
    <property type="entry name" value="ABC1_TM_dom"/>
</dbReference>
<keyword evidence="4 11" id="KW-0067">ATP-binding</keyword>
<feature type="domain" description="ABC transmembrane type-1" evidence="10">
    <location>
        <begin position="58"/>
        <end position="340"/>
    </location>
</feature>
<evidence type="ECO:0000256" key="1">
    <source>
        <dbReference type="ARBA" id="ARBA00004651"/>
    </source>
</evidence>
<gene>
    <name evidence="11" type="ORF">JE024_35920</name>
</gene>
<feature type="transmembrane region" description="Helical" evidence="8">
    <location>
        <begin position="90"/>
        <end position="112"/>
    </location>
</feature>
<dbReference type="InterPro" id="IPR039421">
    <property type="entry name" value="Type_1_exporter"/>
</dbReference>
<dbReference type="Gene3D" id="3.40.50.300">
    <property type="entry name" value="P-loop containing nucleotide triphosphate hydrolases"/>
    <property type="match status" value="1"/>
</dbReference>
<name>A0ABS2V2B1_9ACTN</name>
<keyword evidence="3" id="KW-0547">Nucleotide-binding</keyword>
<dbReference type="PANTHER" id="PTHR43394">
    <property type="entry name" value="ATP-DEPENDENT PERMEASE MDL1, MITOCHONDRIAL"/>
    <property type="match status" value="1"/>
</dbReference>
<dbReference type="InterPro" id="IPR017871">
    <property type="entry name" value="ABC_transporter-like_CS"/>
</dbReference>
<keyword evidence="12" id="KW-1185">Reference proteome</keyword>
<reference evidence="11 12" key="1">
    <citation type="journal article" date="2016" name="Arch. Microbiol.">
        <title>Streptomyces zhihengii sp. nov., isolated from rhizospheric soil of Psammosilene tunicoides.</title>
        <authorList>
            <person name="Huang M.J."/>
            <person name="Fei J.J."/>
            <person name="Salam N."/>
            <person name="Kim C.J."/>
            <person name="Hozzein W.N."/>
            <person name="Xiao M."/>
            <person name="Huang H.Q."/>
            <person name="Li W.J."/>
        </authorList>
    </citation>
    <scope>NUCLEOTIDE SEQUENCE [LARGE SCALE GENOMIC DNA]</scope>
    <source>
        <strain evidence="11 12">YIM T102</strain>
    </source>
</reference>
<evidence type="ECO:0000256" key="2">
    <source>
        <dbReference type="ARBA" id="ARBA00022692"/>
    </source>
</evidence>
<dbReference type="PANTHER" id="PTHR43394:SF1">
    <property type="entry name" value="ATP-BINDING CASSETTE SUB-FAMILY B MEMBER 10, MITOCHONDRIAL"/>
    <property type="match status" value="1"/>
</dbReference>
<evidence type="ECO:0000256" key="7">
    <source>
        <dbReference type="SAM" id="MobiDB-lite"/>
    </source>
</evidence>
<dbReference type="SUPFAM" id="SSF90123">
    <property type="entry name" value="ABC transporter transmembrane region"/>
    <property type="match status" value="1"/>
</dbReference>
<feature type="domain" description="ABC transporter" evidence="9">
    <location>
        <begin position="374"/>
        <end position="624"/>
    </location>
</feature>
<evidence type="ECO:0000259" key="10">
    <source>
        <dbReference type="PROSITE" id="PS50929"/>
    </source>
</evidence>
<sequence>MSPPSGRSSGSGTGAPSGPDPAGEVPGRARSLRAVGRTVRAAVALGVTVAPGLTASYAVLTLAGGALPVATAWLTKVLLDSLTAPDGSSSLIAVGVGLTAVGTVATVMPHVARYLRQEAARRVGLRAQDRLFGALNGQAGLGQFESPRFLDRLRLALQTGGTKPNELLDSVLAAARALITIIGFLGVLMILSPLMPALVLAAGIPVLLAEMALSRRRARMHWAVTPTERREFTYMQLMSTVAAAKEVRLFGIGDLLRGRMLHDRREVNAEKRALDVRETRVQSGLGLLAAVVPGLGLLWVISAARAGQLSIGDVTVFVAAVAGVQTAITMLAAEIARAYQALLLFEHYVAVTTAGPDLPVTVPPTALPPLRRGIELRGVWFRYSDDHPWILRDVDLTIPTGGSLALVGLNGAGKSTLIKLLCRFYDPTRGVILWDGVDIRDADVTQLRERISATFQDFVQYEMTAADNISLGDAPAQGNMARIRAAADRAGMHQVLDQLPQGYETLLTRLFVHEPDDDDPATGVMLSGGQWQRLAVARAFIREQRDLVILDEPSAGLDAEAEHEVHTSLRRYGAGQTCLLISHRLNTVRDADRIVVLSDGRIVEQGAHEELMAADGRYAQLFMLQAAGYRHPSSKVLKPIGER</sequence>
<dbReference type="SMART" id="SM00382">
    <property type="entry name" value="AAA"/>
    <property type="match status" value="1"/>
</dbReference>
<dbReference type="InterPro" id="IPR003593">
    <property type="entry name" value="AAA+_ATPase"/>
</dbReference>
<organism evidence="11 12">
    <name type="scientific">Streptomyces zhihengii</name>
    <dbReference type="NCBI Taxonomy" id="1818004"/>
    <lineage>
        <taxon>Bacteria</taxon>
        <taxon>Bacillati</taxon>
        <taxon>Actinomycetota</taxon>
        <taxon>Actinomycetes</taxon>
        <taxon>Kitasatosporales</taxon>
        <taxon>Streptomycetaceae</taxon>
        <taxon>Streptomyces</taxon>
    </lineage>
</organism>
<dbReference type="Gene3D" id="1.20.1560.10">
    <property type="entry name" value="ABC transporter type 1, transmembrane domain"/>
    <property type="match status" value="1"/>
</dbReference>
<evidence type="ECO:0000259" key="9">
    <source>
        <dbReference type="PROSITE" id="PS50893"/>
    </source>
</evidence>
<feature type="transmembrane region" description="Helical" evidence="8">
    <location>
        <begin position="314"/>
        <end position="333"/>
    </location>
</feature>
<evidence type="ECO:0000313" key="11">
    <source>
        <dbReference type="EMBL" id="MBM9623974.1"/>
    </source>
</evidence>
<dbReference type="Pfam" id="PF00005">
    <property type="entry name" value="ABC_tran"/>
    <property type="match status" value="1"/>
</dbReference>
<proteinExistence type="predicted"/>
<accession>A0ABS2V2B1</accession>
<keyword evidence="5 8" id="KW-1133">Transmembrane helix</keyword>
<keyword evidence="6 8" id="KW-0472">Membrane</keyword>
<dbReference type="PROSITE" id="PS50929">
    <property type="entry name" value="ABC_TM1F"/>
    <property type="match status" value="1"/>
</dbReference>
<protein>
    <submittedName>
        <fullName evidence="11">ABC transporter ATP-binding protein</fullName>
    </submittedName>
</protein>
<dbReference type="PROSITE" id="PS00211">
    <property type="entry name" value="ABC_TRANSPORTER_1"/>
    <property type="match status" value="1"/>
</dbReference>
<dbReference type="InterPro" id="IPR036640">
    <property type="entry name" value="ABC1_TM_sf"/>
</dbReference>
<feature type="transmembrane region" description="Helical" evidence="8">
    <location>
        <begin position="281"/>
        <end position="302"/>
    </location>
</feature>
<evidence type="ECO:0000256" key="3">
    <source>
        <dbReference type="ARBA" id="ARBA00022741"/>
    </source>
</evidence>